<dbReference type="Proteomes" id="UP000008281">
    <property type="component" value="Unassembled WGS sequence"/>
</dbReference>
<dbReference type="PANTHER" id="PTHR23021">
    <property type="entry name" value="SERPENTINE RECEPTOR, CLASS T"/>
    <property type="match status" value="1"/>
</dbReference>
<evidence type="ECO:0000313" key="3">
    <source>
        <dbReference type="Proteomes" id="UP000008281"/>
    </source>
</evidence>
<gene>
    <name evidence="2" type="ORF">CRE_15115</name>
</gene>
<keyword evidence="3" id="KW-1185">Reference proteome</keyword>
<protein>
    <recommendedName>
        <fullName evidence="4">Serpentine receptor class gamma</fullName>
    </recommendedName>
</protein>
<sequence length="126" mass="14537">MAWIGDPMIFEGKSKEYYNPIQNLNDIVFITGTIVFYGAYCFFMAKKQMGYKVSSGRNVFIQSTLLCSINCSSALVYASMMFIKPNEYIVLFGELAWSLVHGQFLKPDRTYIQFFLVAQLYLRTTE</sequence>
<reference evidence="2" key="1">
    <citation type="submission" date="2007-07" db="EMBL/GenBank/DDBJ databases">
        <title>PCAP assembly of the Caenorhabditis remanei genome.</title>
        <authorList>
            <consortium name="The Caenorhabditis remanei Sequencing Consortium"/>
            <person name="Wilson R.K."/>
        </authorList>
    </citation>
    <scope>NUCLEOTIDE SEQUENCE [LARGE SCALE GENOMIC DNA]</scope>
    <source>
        <strain evidence="2">PB4641</strain>
    </source>
</reference>
<dbReference type="PANTHER" id="PTHR23021:SF36">
    <property type="entry name" value="SERPENTINE RECEPTOR, CLASS T"/>
    <property type="match status" value="1"/>
</dbReference>
<evidence type="ECO:0000256" key="1">
    <source>
        <dbReference type="SAM" id="Phobius"/>
    </source>
</evidence>
<dbReference type="EMBL" id="DS269449">
    <property type="protein sequence ID" value="EFO84055.1"/>
    <property type="molecule type" value="Genomic_DNA"/>
</dbReference>
<keyword evidence="1" id="KW-0812">Transmembrane</keyword>
<organism evidence="3">
    <name type="scientific">Caenorhabditis remanei</name>
    <name type="common">Caenorhabditis vulgaris</name>
    <dbReference type="NCBI Taxonomy" id="31234"/>
    <lineage>
        <taxon>Eukaryota</taxon>
        <taxon>Metazoa</taxon>
        <taxon>Ecdysozoa</taxon>
        <taxon>Nematoda</taxon>
        <taxon>Chromadorea</taxon>
        <taxon>Rhabditida</taxon>
        <taxon>Rhabditina</taxon>
        <taxon>Rhabditomorpha</taxon>
        <taxon>Rhabditoidea</taxon>
        <taxon>Rhabditidae</taxon>
        <taxon>Peloderinae</taxon>
        <taxon>Caenorhabditis</taxon>
    </lineage>
</organism>
<dbReference type="InterPro" id="IPR019425">
    <property type="entry name" value="7TM_GPCR_serpentine_rcpt_Srt"/>
</dbReference>
<evidence type="ECO:0000313" key="2">
    <source>
        <dbReference type="EMBL" id="EFO84055.1"/>
    </source>
</evidence>
<keyword evidence="1" id="KW-0472">Membrane</keyword>
<keyword evidence="1" id="KW-1133">Transmembrane helix</keyword>
<dbReference type="Pfam" id="PF10321">
    <property type="entry name" value="7TM_GPCR_Srt"/>
    <property type="match status" value="1"/>
</dbReference>
<name>E3NQ11_CAERE</name>
<evidence type="ECO:0008006" key="4">
    <source>
        <dbReference type="Google" id="ProtNLM"/>
    </source>
</evidence>
<dbReference type="HOGENOM" id="CLU_1983629_0_0_1"/>
<dbReference type="STRING" id="31234.E3NQ11"/>
<dbReference type="OrthoDB" id="5873245at2759"/>
<accession>E3NQ11</accession>
<dbReference type="InParanoid" id="E3NQ11"/>
<dbReference type="AlphaFoldDB" id="E3NQ11"/>
<dbReference type="eggNOG" id="ENOG502SNCU">
    <property type="taxonomic scope" value="Eukaryota"/>
</dbReference>
<proteinExistence type="predicted"/>
<feature type="transmembrane region" description="Helical" evidence="1">
    <location>
        <begin position="27"/>
        <end position="45"/>
    </location>
</feature>